<name>A0A2S5RA81_9PROT</name>
<feature type="compositionally biased region" description="Polar residues" evidence="1">
    <location>
        <begin position="256"/>
        <end position="274"/>
    </location>
</feature>
<reference evidence="2 3" key="1">
    <citation type="submission" date="2017-11" db="EMBL/GenBank/DDBJ databases">
        <title>Comparative genomic analysis of Holospora spp., intranuclear symbionts of paramecia.</title>
        <authorList>
            <person name="Garushyants S.K."/>
            <person name="Beliavskaya A."/>
            <person name="Malko D.B."/>
            <person name="Logacheva M.D."/>
            <person name="Rautian M.S."/>
            <person name="Gelfand M.S."/>
        </authorList>
    </citation>
    <scope>NUCLEOTIDE SEQUENCE [LARGE SCALE GENOMIC DNA]</scope>
    <source>
        <strain evidence="3">02AZ16</strain>
    </source>
</reference>
<evidence type="ECO:0000256" key="1">
    <source>
        <dbReference type="SAM" id="MobiDB-lite"/>
    </source>
</evidence>
<dbReference type="AlphaFoldDB" id="A0A2S5RA81"/>
<keyword evidence="3" id="KW-1185">Reference proteome</keyword>
<organism evidence="2 3">
    <name type="scientific">Holospora curviuscula</name>
    <dbReference type="NCBI Taxonomy" id="1082868"/>
    <lineage>
        <taxon>Bacteria</taxon>
        <taxon>Pseudomonadati</taxon>
        <taxon>Pseudomonadota</taxon>
        <taxon>Alphaproteobacteria</taxon>
        <taxon>Holosporales</taxon>
        <taxon>Holosporaceae</taxon>
        <taxon>Holospora</taxon>
    </lineage>
</organism>
<accession>A0A2S5RA81</accession>
<dbReference type="Proteomes" id="UP000239425">
    <property type="component" value="Unassembled WGS sequence"/>
</dbReference>
<gene>
    <name evidence="2" type="ORF">HCUR_00409</name>
</gene>
<feature type="region of interest" description="Disordered" evidence="1">
    <location>
        <begin position="256"/>
        <end position="282"/>
    </location>
</feature>
<comment type="caution">
    <text evidence="2">The sequence shown here is derived from an EMBL/GenBank/DDBJ whole genome shotgun (WGS) entry which is preliminary data.</text>
</comment>
<feature type="region of interest" description="Disordered" evidence="1">
    <location>
        <begin position="39"/>
        <end position="75"/>
    </location>
</feature>
<protein>
    <submittedName>
        <fullName evidence="2">Uncharacterized protein</fullName>
    </submittedName>
</protein>
<evidence type="ECO:0000313" key="2">
    <source>
        <dbReference type="EMBL" id="PPE04218.1"/>
    </source>
</evidence>
<dbReference type="EMBL" id="PHHC01000078">
    <property type="protein sequence ID" value="PPE04218.1"/>
    <property type="molecule type" value="Genomic_DNA"/>
</dbReference>
<sequence>MLNKNGTEYMKKNLTIIDSLVLCISTIFVLERNIQAAGSNKSIVSESKKDKKVLNNKSGENSKNELKQSNIDAKKSSNFQESLPELNDQEKQDPPITNFQEGLPELNDQEKQEPPITNFELLPQFEQAGQEKRYLSHPDKKLEEVLAQLLKRFVDQFSQQRSDQQNERIYFMNQQDEEEKDLSKQEASDDISQWINQIVEREEQRDLGQKIQRYYQAQKRLEIFGQFKKDISQCVKQLEVHVQTLQPHVKGNFQTVQPQSRVNPPYTSEGSKFGSTAKRHTE</sequence>
<proteinExistence type="predicted"/>
<evidence type="ECO:0000313" key="3">
    <source>
        <dbReference type="Proteomes" id="UP000239425"/>
    </source>
</evidence>